<reference evidence="2" key="2">
    <citation type="journal article" date="2022" name="Microbiol. Resour. Announc.">
        <title>Metagenome Sequencing to Explore Phylogenomics of Terrestrial Cyanobacteria.</title>
        <authorList>
            <person name="Ward R.D."/>
            <person name="Stajich J.E."/>
            <person name="Johansen J.R."/>
            <person name="Huntemann M."/>
            <person name="Clum A."/>
            <person name="Foster B."/>
            <person name="Foster B."/>
            <person name="Roux S."/>
            <person name="Palaniappan K."/>
            <person name="Varghese N."/>
            <person name="Mukherjee S."/>
            <person name="Reddy T.B.K."/>
            <person name="Daum C."/>
            <person name="Copeland A."/>
            <person name="Chen I.A."/>
            <person name="Ivanova N.N."/>
            <person name="Kyrpides N.C."/>
            <person name="Shapiro N."/>
            <person name="Eloe-Fadrosh E.A."/>
            <person name="Pietrasiak N."/>
        </authorList>
    </citation>
    <scope>NUCLEOTIDE SEQUENCE</scope>
    <source>
        <strain evidence="2">CPER-KK1</strain>
    </source>
</reference>
<evidence type="ECO:0000313" key="3">
    <source>
        <dbReference type="Proteomes" id="UP000753908"/>
    </source>
</evidence>
<sequence length="399" mass="45752">MFRLTGHPDVDTIGQLNITGNVTPQSWYQHIRYSNKRGNYPNLLAIAILSDIVYWYRPVEVRDETTLHVVGWRKKFKDDKLQRSPDAFAKLYGVSLKQVRESLQLLQELGLIEIELRPIKTRYGTIPNTMFIGLKPYAIAEISYQLNPETLEKSLLPNSVGRGAELGNKGCRIGQQGVPNWEPNHAEIGTLSIYRDYTENTKEITQTNTSLKPAPAKECVCEEEVELTDEPKDSCKEKTAKPSIDKAELVSFEAESPRTQAKRQSQRRTQDSPFTVWKEKVDLATWKAFINWKAQQAPSSVRDKLAWAYNTLKTNLERTQLSFESFQQEAQSQTQTQNTKLDATPDLKSWDRAQHIELAQQYLAKGVPFLKEQPWHPKWVEFVQATMPAFFDEMQGVST</sequence>
<comment type="caution">
    <text evidence="2">The sequence shown here is derived from an EMBL/GenBank/DDBJ whole genome shotgun (WGS) entry which is preliminary data.</text>
</comment>
<evidence type="ECO:0000313" key="2">
    <source>
        <dbReference type="EMBL" id="MBW4548900.1"/>
    </source>
</evidence>
<reference evidence="2" key="1">
    <citation type="submission" date="2021-05" db="EMBL/GenBank/DDBJ databases">
        <authorList>
            <person name="Pietrasiak N."/>
            <person name="Ward R."/>
            <person name="Stajich J.E."/>
            <person name="Kurbessoian T."/>
        </authorList>
    </citation>
    <scope>NUCLEOTIDE SEQUENCE</scope>
    <source>
        <strain evidence="2">CPER-KK1</strain>
    </source>
</reference>
<dbReference type="Proteomes" id="UP000753908">
    <property type="component" value="Unassembled WGS sequence"/>
</dbReference>
<dbReference type="EMBL" id="JAHHIF010000075">
    <property type="protein sequence ID" value="MBW4548900.1"/>
    <property type="molecule type" value="Genomic_DNA"/>
</dbReference>
<evidence type="ECO:0008006" key="4">
    <source>
        <dbReference type="Google" id="ProtNLM"/>
    </source>
</evidence>
<accession>A0A951PRS9</accession>
<name>A0A951PRS9_9CYAN</name>
<dbReference type="AlphaFoldDB" id="A0A951PRS9"/>
<proteinExistence type="predicted"/>
<gene>
    <name evidence="2" type="ORF">KME25_31525</name>
</gene>
<organism evidence="2 3">
    <name type="scientific">Symplocastrum torsivum CPER-KK1</name>
    <dbReference type="NCBI Taxonomy" id="450513"/>
    <lineage>
        <taxon>Bacteria</taxon>
        <taxon>Bacillati</taxon>
        <taxon>Cyanobacteriota</taxon>
        <taxon>Cyanophyceae</taxon>
        <taxon>Oscillatoriophycideae</taxon>
        <taxon>Oscillatoriales</taxon>
        <taxon>Microcoleaceae</taxon>
        <taxon>Symplocastrum</taxon>
    </lineage>
</organism>
<protein>
    <recommendedName>
        <fullName evidence="4">DNA replication protein DnaD</fullName>
    </recommendedName>
</protein>
<feature type="region of interest" description="Disordered" evidence="1">
    <location>
        <begin position="253"/>
        <end position="272"/>
    </location>
</feature>
<evidence type="ECO:0000256" key="1">
    <source>
        <dbReference type="SAM" id="MobiDB-lite"/>
    </source>
</evidence>